<keyword evidence="1" id="KW-0472">Membrane</keyword>
<reference evidence="2 4" key="1">
    <citation type="journal article" date="2018" name="Genome Biol. Evol.">
        <title>Multiple Roots of Fruiting Body Formation in Amoebozoa.</title>
        <authorList>
            <person name="Hillmann F."/>
            <person name="Forbes G."/>
            <person name="Novohradska S."/>
            <person name="Ferling I."/>
            <person name="Riege K."/>
            <person name="Groth M."/>
            <person name="Westermann M."/>
            <person name="Marz M."/>
            <person name="Spaller T."/>
            <person name="Winckler T."/>
            <person name="Schaap P."/>
            <person name="Glockner G."/>
        </authorList>
    </citation>
    <scope>NUCLEOTIDE SEQUENCE [LARGE SCALE GENOMIC DNA]</scope>
    <source>
        <strain evidence="2 4">Jena</strain>
    </source>
</reference>
<organism evidence="2 4">
    <name type="scientific">Planoprotostelium fungivorum</name>
    <dbReference type="NCBI Taxonomy" id="1890364"/>
    <lineage>
        <taxon>Eukaryota</taxon>
        <taxon>Amoebozoa</taxon>
        <taxon>Evosea</taxon>
        <taxon>Variosea</taxon>
        <taxon>Cavosteliida</taxon>
        <taxon>Cavosteliaceae</taxon>
        <taxon>Planoprotostelium</taxon>
    </lineage>
</organism>
<dbReference type="AlphaFoldDB" id="A0A2P6MY47"/>
<dbReference type="InParanoid" id="A0A2P6MY47"/>
<feature type="transmembrane region" description="Helical" evidence="1">
    <location>
        <begin position="46"/>
        <end position="62"/>
    </location>
</feature>
<comment type="caution">
    <text evidence="2">The sequence shown here is derived from an EMBL/GenBank/DDBJ whole genome shotgun (WGS) entry which is preliminary data.</text>
</comment>
<evidence type="ECO:0000313" key="4">
    <source>
        <dbReference type="Proteomes" id="UP000241769"/>
    </source>
</evidence>
<evidence type="ECO:0000313" key="2">
    <source>
        <dbReference type="EMBL" id="PRP76637.1"/>
    </source>
</evidence>
<name>A0A2P6MY47_9EUKA</name>
<gene>
    <name evidence="3" type="ORF">PROFUN_04020</name>
    <name evidence="2" type="ORF">PROFUN_14922</name>
</gene>
<feature type="transmembrane region" description="Helical" evidence="1">
    <location>
        <begin position="142"/>
        <end position="163"/>
    </location>
</feature>
<keyword evidence="1" id="KW-0812">Transmembrane</keyword>
<evidence type="ECO:0008006" key="5">
    <source>
        <dbReference type="Google" id="ProtNLM"/>
    </source>
</evidence>
<proteinExistence type="predicted"/>
<dbReference type="Proteomes" id="UP000241769">
    <property type="component" value="Unassembled WGS sequence"/>
</dbReference>
<dbReference type="EMBL" id="MDYQ01000311">
    <property type="protein sequence ID" value="PRP76637.1"/>
    <property type="molecule type" value="Genomic_DNA"/>
</dbReference>
<protein>
    <recommendedName>
        <fullName evidence="5">MARVEL domain-containing protein</fullName>
    </recommendedName>
</protein>
<evidence type="ECO:0000256" key="1">
    <source>
        <dbReference type="SAM" id="Phobius"/>
    </source>
</evidence>
<sequence>MPFGRKTDSTSRVPAATSTGAHPFWNKGAGGLWYPFVNSPSNTQRVLEILSLLIILASVPAWLGGVYGIFVCGYGVALGLLGLFAWPRRHTIMYLVFTVLFFIWNILVIIFTATIDQCVPFYNGTTFNGVTYRKGHYCGSNILAYIVSGILLALTLISFFFALKVAAEKRPEPGTLIHQSTTSTTSAPARM</sequence>
<feature type="transmembrane region" description="Helical" evidence="1">
    <location>
        <begin position="68"/>
        <end position="86"/>
    </location>
</feature>
<evidence type="ECO:0000313" key="3">
    <source>
        <dbReference type="EMBL" id="PRP88197.1"/>
    </source>
</evidence>
<keyword evidence="4" id="KW-1185">Reference proteome</keyword>
<accession>A0A2P6MY47</accession>
<dbReference type="EMBL" id="MDYQ01000013">
    <property type="protein sequence ID" value="PRP88197.1"/>
    <property type="molecule type" value="Genomic_DNA"/>
</dbReference>
<keyword evidence="1" id="KW-1133">Transmembrane helix</keyword>
<feature type="transmembrane region" description="Helical" evidence="1">
    <location>
        <begin position="93"/>
        <end position="115"/>
    </location>
</feature>